<evidence type="ECO:0000256" key="1">
    <source>
        <dbReference type="SAM" id="Phobius"/>
    </source>
</evidence>
<dbReference type="Proteomes" id="UP000054144">
    <property type="component" value="Unassembled WGS sequence"/>
</dbReference>
<sequence length="332" mass="38103">MLPTPVVGGVKRVRPFRRSSRENARKQLSDFLFTRARFNNFAFILLASFAILSFVLNLQLCLFAAPRQLMHAPNSILATILHTDTLSALSHLIIVPGHAIWRGIDPELRLDESEWYLEPYQKGGDRVAVFFEHMSKGAQLALDDPHSLLVFSGQTHLGSTMTEAESYLRLALHANLFKTPASLYPFRRATTETQALDSYQNLLFSIARFYEYTGRYPEKITVVGYEMKRARFFDLHRAAIRWPAEKFTYIGIDPKGEDDPKGEEREKTNGYLPYSQDLYGCHGYLQSKRLQRNPFARFHSYYTSSPELSSLLDWCPDSSSGTRLFDGRLPWD</sequence>
<organism evidence="2 3">
    <name type="scientific">Fistulina hepatica ATCC 64428</name>
    <dbReference type="NCBI Taxonomy" id="1128425"/>
    <lineage>
        <taxon>Eukaryota</taxon>
        <taxon>Fungi</taxon>
        <taxon>Dikarya</taxon>
        <taxon>Basidiomycota</taxon>
        <taxon>Agaricomycotina</taxon>
        <taxon>Agaricomycetes</taxon>
        <taxon>Agaricomycetidae</taxon>
        <taxon>Agaricales</taxon>
        <taxon>Fistulinaceae</taxon>
        <taxon>Fistulina</taxon>
    </lineage>
</organism>
<keyword evidence="3" id="KW-1185">Reference proteome</keyword>
<dbReference type="EMBL" id="KN882110">
    <property type="protein sequence ID" value="KIY43292.1"/>
    <property type="molecule type" value="Genomic_DNA"/>
</dbReference>
<dbReference type="GO" id="GO:0005737">
    <property type="term" value="C:cytoplasm"/>
    <property type="evidence" value="ECO:0007669"/>
    <property type="project" value="TreeGrafter"/>
</dbReference>
<proteinExistence type="predicted"/>
<evidence type="ECO:0008006" key="4">
    <source>
        <dbReference type="Google" id="ProtNLM"/>
    </source>
</evidence>
<evidence type="ECO:0000313" key="2">
    <source>
        <dbReference type="EMBL" id="KIY43292.1"/>
    </source>
</evidence>
<dbReference type="PANTHER" id="PTHR28110:SF1">
    <property type="entry name" value="TRANSMEMBRANE PROTEIN"/>
    <property type="match status" value="1"/>
</dbReference>
<name>A0A0D6ZZM7_9AGAR</name>
<feature type="transmembrane region" description="Helical" evidence="1">
    <location>
        <begin position="41"/>
        <end position="65"/>
    </location>
</feature>
<dbReference type="OrthoDB" id="4347at2759"/>
<accession>A0A0D6ZZM7</accession>
<reference evidence="2 3" key="1">
    <citation type="journal article" date="2015" name="Fungal Genet. Biol.">
        <title>Evolution of novel wood decay mechanisms in Agaricales revealed by the genome sequences of Fistulina hepatica and Cylindrobasidium torrendii.</title>
        <authorList>
            <person name="Floudas D."/>
            <person name="Held B.W."/>
            <person name="Riley R."/>
            <person name="Nagy L.G."/>
            <person name="Koehler G."/>
            <person name="Ransdell A.S."/>
            <person name="Younus H."/>
            <person name="Chow J."/>
            <person name="Chiniquy J."/>
            <person name="Lipzen A."/>
            <person name="Tritt A."/>
            <person name="Sun H."/>
            <person name="Haridas S."/>
            <person name="LaButti K."/>
            <person name="Ohm R.A."/>
            <person name="Kues U."/>
            <person name="Blanchette R.A."/>
            <person name="Grigoriev I.V."/>
            <person name="Minto R.E."/>
            <person name="Hibbett D.S."/>
        </authorList>
    </citation>
    <scope>NUCLEOTIDE SEQUENCE [LARGE SCALE GENOMIC DNA]</scope>
    <source>
        <strain evidence="2 3">ATCC 64428</strain>
    </source>
</reference>
<keyword evidence="1" id="KW-0472">Membrane</keyword>
<protein>
    <recommendedName>
        <fullName evidence="4">DUF218 domain-containing protein</fullName>
    </recommendedName>
</protein>
<dbReference type="PANTHER" id="PTHR28110">
    <property type="entry name" value="TRANSMEMBRANE PROTEIN"/>
    <property type="match status" value="1"/>
</dbReference>
<keyword evidence="1" id="KW-0812">Transmembrane</keyword>
<gene>
    <name evidence="2" type="ORF">FISHEDRAFT_53741</name>
</gene>
<keyword evidence="1" id="KW-1133">Transmembrane helix</keyword>
<dbReference type="InterPro" id="IPR055323">
    <property type="entry name" value="C57A10.07/YOR238W"/>
</dbReference>
<evidence type="ECO:0000313" key="3">
    <source>
        <dbReference type="Proteomes" id="UP000054144"/>
    </source>
</evidence>
<dbReference type="AlphaFoldDB" id="A0A0D6ZZM7"/>